<organism evidence="1 2">
    <name type="scientific">Alistipes putredinis</name>
    <dbReference type="NCBI Taxonomy" id="28117"/>
    <lineage>
        <taxon>Bacteria</taxon>
        <taxon>Pseudomonadati</taxon>
        <taxon>Bacteroidota</taxon>
        <taxon>Bacteroidia</taxon>
        <taxon>Bacteroidales</taxon>
        <taxon>Rikenellaceae</taxon>
        <taxon>Alistipes</taxon>
    </lineage>
</organism>
<evidence type="ECO:0000313" key="2">
    <source>
        <dbReference type="Proteomes" id="UP000187417"/>
    </source>
</evidence>
<reference evidence="1 2" key="1">
    <citation type="journal article" date="2016" name="Nat. Biotechnol.">
        <title>Measurement of bacterial replication rates in microbial communities.</title>
        <authorList>
            <person name="Brown C.T."/>
            <person name="Olm M.R."/>
            <person name="Thomas B.C."/>
            <person name="Banfield J.F."/>
        </authorList>
    </citation>
    <scope>NUCLEOTIDE SEQUENCE [LARGE SCALE GENOMIC DNA]</scope>
    <source>
        <strain evidence="1">CAG:67_53_122</strain>
    </source>
</reference>
<sequence>MLCLSGLLACSKDKTEDVPPVPPGSEEIPDKLELKAGDTDFNSLAYTVTAGKDGNEYLHVVYDKSFYDGVVGVFYQPADLLQKDGKRGTGTQSYTVKNGDAYPDGTTIFILGKADYVILAAVCDEKGVIKGEITSVSVTTKEVEYSKAQIVVEQDLDKTTSLALAVKITPDEAVDSYYAVPFEKDDYELNYKDMARPELMKMLLRYSEPLQGVQTKVWDVGIAPNTDYCVVVYGMVGDVPTEIVETVCRSGEPQMALPTIEVTIVPGDGTDGYDPHKSLIVTMKAANASSGYYYFDTKSNYEANLENGYTDETLPKNYGNPIDSESIVLMLEPEGAVNSHRKLHPDTEYVVIVSVANTEGSVALAKELARTATAPMLPPVESELFTTLQGEWTATMTGRVGGMGGGIEVSFPVTIAAGADEQTAADYRAQNRLVCLGFDYDGALPYFTPEDLMAGKVPGTESYNPWEGNEVAARQDYGPKWFLEIASDGTVSVPADDETLFHYLKNYKNYLIGMSGEGNYYLFGKRFEVEISEDLQTLTVKGYEADGAIYYPSVIYDGYGEYGIDYQGSSDIVLTRKADVARKGATVARTASFRSNRGMKSEPHPVVFQRLSSFARMR</sequence>
<accession>A0A1Q6FD00</accession>
<comment type="caution">
    <text evidence="1">The sequence shown here is derived from an EMBL/GenBank/DDBJ whole genome shotgun (WGS) entry which is preliminary data.</text>
</comment>
<proteinExistence type="predicted"/>
<name>A0A1Q6FD00_9BACT</name>
<dbReference type="Proteomes" id="UP000187417">
    <property type="component" value="Unassembled WGS sequence"/>
</dbReference>
<protein>
    <submittedName>
        <fullName evidence="1">Uncharacterized protein</fullName>
    </submittedName>
</protein>
<dbReference type="AlphaFoldDB" id="A0A1Q6FD00"/>
<dbReference type="EMBL" id="MNQH01000001">
    <property type="protein sequence ID" value="OKY96730.1"/>
    <property type="molecule type" value="Genomic_DNA"/>
</dbReference>
<evidence type="ECO:0000313" key="1">
    <source>
        <dbReference type="EMBL" id="OKY96730.1"/>
    </source>
</evidence>
<gene>
    <name evidence="1" type="ORF">BHV66_01305</name>
</gene>